<evidence type="ECO:0000256" key="1">
    <source>
        <dbReference type="SAM" id="MobiDB-lite"/>
    </source>
</evidence>
<evidence type="ECO:0000313" key="2">
    <source>
        <dbReference type="EMBL" id="MPC78494.1"/>
    </source>
</evidence>
<protein>
    <submittedName>
        <fullName evidence="2">Uncharacterized protein</fullName>
    </submittedName>
</protein>
<dbReference type="AlphaFoldDB" id="A0A5B7ICU6"/>
<comment type="caution">
    <text evidence="2">The sequence shown here is derived from an EMBL/GenBank/DDBJ whole genome shotgun (WGS) entry which is preliminary data.</text>
</comment>
<dbReference type="EMBL" id="VSRR010048571">
    <property type="protein sequence ID" value="MPC78494.1"/>
    <property type="molecule type" value="Genomic_DNA"/>
</dbReference>
<keyword evidence="3" id="KW-1185">Reference proteome</keyword>
<feature type="region of interest" description="Disordered" evidence="1">
    <location>
        <begin position="68"/>
        <end position="95"/>
    </location>
</feature>
<evidence type="ECO:0000313" key="3">
    <source>
        <dbReference type="Proteomes" id="UP000324222"/>
    </source>
</evidence>
<reference evidence="2 3" key="1">
    <citation type="submission" date="2019-05" db="EMBL/GenBank/DDBJ databases">
        <title>Another draft genome of Portunus trituberculatus and its Hox gene families provides insights of decapod evolution.</title>
        <authorList>
            <person name="Jeong J.-H."/>
            <person name="Song I."/>
            <person name="Kim S."/>
            <person name="Choi T."/>
            <person name="Kim D."/>
            <person name="Ryu S."/>
            <person name="Kim W."/>
        </authorList>
    </citation>
    <scope>NUCLEOTIDE SEQUENCE [LARGE SCALE GENOMIC DNA]</scope>
    <source>
        <tissue evidence="2">Muscle</tissue>
    </source>
</reference>
<organism evidence="2 3">
    <name type="scientific">Portunus trituberculatus</name>
    <name type="common">Swimming crab</name>
    <name type="synonym">Neptunus trituberculatus</name>
    <dbReference type="NCBI Taxonomy" id="210409"/>
    <lineage>
        <taxon>Eukaryota</taxon>
        <taxon>Metazoa</taxon>
        <taxon>Ecdysozoa</taxon>
        <taxon>Arthropoda</taxon>
        <taxon>Crustacea</taxon>
        <taxon>Multicrustacea</taxon>
        <taxon>Malacostraca</taxon>
        <taxon>Eumalacostraca</taxon>
        <taxon>Eucarida</taxon>
        <taxon>Decapoda</taxon>
        <taxon>Pleocyemata</taxon>
        <taxon>Brachyura</taxon>
        <taxon>Eubrachyura</taxon>
        <taxon>Portunoidea</taxon>
        <taxon>Portunidae</taxon>
        <taxon>Portuninae</taxon>
        <taxon>Portunus</taxon>
    </lineage>
</organism>
<dbReference type="Proteomes" id="UP000324222">
    <property type="component" value="Unassembled WGS sequence"/>
</dbReference>
<proteinExistence type="predicted"/>
<accession>A0A5B7ICU6</accession>
<sequence>MVRLWTGVIRGVQTMACEESEVDKGVATQQASPGEAAAPFLQFVDHTPTAEKQQPSIKAELFARAAPRRVRPAAAPLTPSIAPTGTGKSKKSNASRVTVTLLTLKE</sequence>
<name>A0A5B7ICU6_PORTR</name>
<gene>
    <name evidence="2" type="ORF">E2C01_072981</name>
</gene>